<feature type="compositionally biased region" description="Polar residues" evidence="12">
    <location>
        <begin position="80"/>
        <end position="91"/>
    </location>
</feature>
<keyword evidence="7 11" id="KW-0630">Potassium</keyword>
<evidence type="ECO:0000313" key="13">
    <source>
        <dbReference type="EMBL" id="QXE91015.1"/>
    </source>
</evidence>
<comment type="function">
    <text evidence="11">Part of the high-affinity ATP-driven potassium transport (or Kdp) system, which catalyzes the hydrolysis of ATP coupled with the electrogenic transport of potassium into the cytoplasm. This subunit acts as a catalytic chaperone that increases the ATP-binding affinity of the ATP-hydrolyzing subunit KdpB by the formation of a transient KdpB/KdpC/ATP ternary complex.</text>
</comment>
<sequence>MKELRPALLMFILFTVICGGIYPGLVTGIAYALFPSQAQGSIITDKNHREIGSKLIGQPFSDARYFWPRPSATADFGYNPTASGGSNSGPTNPDYLKTVSDRVKAQHDAGAAGSIPSGLVQASGSGLDPDLTPDAAMVQVARVARARGMALQQVEKLLADHTSDRQLGFLGEPRVNVLELNLALDKQESR</sequence>
<gene>
    <name evidence="11 13" type="primary">kdpC</name>
    <name evidence="13" type="ORF">KP001_00250</name>
</gene>
<keyword evidence="14" id="KW-1185">Reference proteome</keyword>
<keyword evidence="9 11" id="KW-0406">Ion transport</keyword>
<keyword evidence="3 11" id="KW-0633">Potassium transport</keyword>
<feature type="region of interest" description="Disordered" evidence="12">
    <location>
        <begin position="77"/>
        <end position="96"/>
    </location>
</feature>
<evidence type="ECO:0000256" key="1">
    <source>
        <dbReference type="ARBA" id="ARBA00022448"/>
    </source>
</evidence>
<dbReference type="NCBIfam" id="TIGR00681">
    <property type="entry name" value="kdpC"/>
    <property type="match status" value="1"/>
</dbReference>
<dbReference type="PIRSF" id="PIRSF001296">
    <property type="entry name" value="K_ATPase_KdpC"/>
    <property type="match status" value="1"/>
</dbReference>
<keyword evidence="1 11" id="KW-0813">Transport</keyword>
<evidence type="ECO:0000256" key="2">
    <source>
        <dbReference type="ARBA" id="ARBA00022475"/>
    </source>
</evidence>
<keyword evidence="2 11" id="KW-1003">Cell membrane</keyword>
<dbReference type="EMBL" id="CP077683">
    <property type="protein sequence ID" value="QXE91015.1"/>
    <property type="molecule type" value="Genomic_DNA"/>
</dbReference>
<evidence type="ECO:0000256" key="5">
    <source>
        <dbReference type="ARBA" id="ARBA00022741"/>
    </source>
</evidence>
<dbReference type="InterPro" id="IPR003820">
    <property type="entry name" value="KdpC"/>
</dbReference>
<comment type="subcellular location">
    <subcellularLocation>
        <location evidence="11">Cell membrane</location>
        <topology evidence="11">Single-pass membrane protein</topology>
    </subcellularLocation>
</comment>
<evidence type="ECO:0000256" key="8">
    <source>
        <dbReference type="ARBA" id="ARBA00022989"/>
    </source>
</evidence>
<comment type="similarity">
    <text evidence="11">Belongs to the KdpC family.</text>
</comment>
<name>A0ABX8LJZ7_9BACT</name>
<keyword evidence="6 11" id="KW-0067">ATP-binding</keyword>
<evidence type="ECO:0000256" key="4">
    <source>
        <dbReference type="ARBA" id="ARBA00022692"/>
    </source>
</evidence>
<dbReference type="PANTHER" id="PTHR30042">
    <property type="entry name" value="POTASSIUM-TRANSPORTING ATPASE C CHAIN"/>
    <property type="match status" value="1"/>
</dbReference>
<evidence type="ECO:0000256" key="3">
    <source>
        <dbReference type="ARBA" id="ARBA00022538"/>
    </source>
</evidence>
<dbReference type="HAMAP" id="MF_00276">
    <property type="entry name" value="KdpC"/>
    <property type="match status" value="1"/>
</dbReference>
<proteinExistence type="inferred from homology"/>
<evidence type="ECO:0000256" key="12">
    <source>
        <dbReference type="SAM" id="MobiDB-lite"/>
    </source>
</evidence>
<keyword evidence="8 11" id="KW-1133">Transmembrane helix</keyword>
<dbReference type="PANTHER" id="PTHR30042:SF2">
    <property type="entry name" value="POTASSIUM-TRANSPORTING ATPASE KDPC SUBUNIT"/>
    <property type="match status" value="1"/>
</dbReference>
<dbReference type="NCBIfam" id="NF001454">
    <property type="entry name" value="PRK00315.1"/>
    <property type="match status" value="1"/>
</dbReference>
<reference evidence="13 14" key="1">
    <citation type="submission" date="2021-06" db="EMBL/GenBank/DDBJ databases">
        <title>Gemonas diversity in paddy soil.</title>
        <authorList>
            <person name="Liu G."/>
        </authorList>
    </citation>
    <scope>NUCLEOTIDE SEQUENCE [LARGE SCALE GENOMIC DNA]</scope>
    <source>
        <strain evidence="13 14">RG2</strain>
    </source>
</reference>
<keyword evidence="4 11" id="KW-0812">Transmembrane</keyword>
<evidence type="ECO:0000256" key="7">
    <source>
        <dbReference type="ARBA" id="ARBA00022958"/>
    </source>
</evidence>
<dbReference type="Pfam" id="PF02669">
    <property type="entry name" value="KdpC"/>
    <property type="match status" value="1"/>
</dbReference>
<dbReference type="RefSeq" id="WP_217287608.1">
    <property type="nucleotide sequence ID" value="NZ_CP077683.1"/>
</dbReference>
<evidence type="ECO:0000256" key="10">
    <source>
        <dbReference type="ARBA" id="ARBA00023136"/>
    </source>
</evidence>
<protein>
    <recommendedName>
        <fullName evidence="11">Potassium-transporting ATPase KdpC subunit</fullName>
    </recommendedName>
    <alternativeName>
        <fullName evidence="11">ATP phosphohydrolase [potassium-transporting] C chain</fullName>
    </alternativeName>
    <alternativeName>
        <fullName evidence="11">Potassium-binding and translocating subunit C</fullName>
    </alternativeName>
    <alternativeName>
        <fullName evidence="11">Potassium-translocating ATPase C chain</fullName>
    </alternativeName>
</protein>
<dbReference type="Proteomes" id="UP000683559">
    <property type="component" value="Chromosome"/>
</dbReference>
<accession>A0ABX8LJZ7</accession>
<evidence type="ECO:0000313" key="14">
    <source>
        <dbReference type="Proteomes" id="UP000683559"/>
    </source>
</evidence>
<organism evidence="13 14">
    <name type="scientific">Geomonas subterranea</name>
    <dbReference type="NCBI Taxonomy" id="2847989"/>
    <lineage>
        <taxon>Bacteria</taxon>
        <taxon>Pseudomonadati</taxon>
        <taxon>Thermodesulfobacteriota</taxon>
        <taxon>Desulfuromonadia</taxon>
        <taxon>Geobacterales</taxon>
        <taxon>Geobacteraceae</taxon>
        <taxon>Geomonas</taxon>
    </lineage>
</organism>
<feature type="transmembrane region" description="Helical" evidence="11">
    <location>
        <begin position="7"/>
        <end position="34"/>
    </location>
</feature>
<keyword evidence="10 11" id="KW-0472">Membrane</keyword>
<evidence type="ECO:0000256" key="11">
    <source>
        <dbReference type="HAMAP-Rule" id="MF_00276"/>
    </source>
</evidence>
<evidence type="ECO:0000256" key="9">
    <source>
        <dbReference type="ARBA" id="ARBA00023065"/>
    </source>
</evidence>
<keyword evidence="5 11" id="KW-0547">Nucleotide-binding</keyword>
<comment type="subunit">
    <text evidence="11">The system is composed of three essential subunits: KdpA, KdpB and KdpC.</text>
</comment>
<evidence type="ECO:0000256" key="6">
    <source>
        <dbReference type="ARBA" id="ARBA00022840"/>
    </source>
</evidence>